<comment type="caution">
    <text evidence="1">The sequence shown here is derived from an EMBL/GenBank/DDBJ whole genome shotgun (WGS) entry which is preliminary data.</text>
</comment>
<name>A0ABV8CRA3_9GAMM</name>
<accession>A0ABV8CRA3</accession>
<protein>
    <submittedName>
        <fullName evidence="1">TIGR02647 family protein</fullName>
    </submittedName>
</protein>
<dbReference type="EMBL" id="JBHSAF010000014">
    <property type="protein sequence ID" value="MFC3914404.1"/>
    <property type="molecule type" value="Genomic_DNA"/>
</dbReference>
<proteinExistence type="predicted"/>
<sequence>MRLSQLNQPTFWQDLRLLSLFDLNNLEKGIKLHRDSEPELQAAAVRLFQNGVITAEDGGYLTPFGVNLLEHLDHLLTALVPAASPN</sequence>
<keyword evidence="2" id="KW-1185">Reference proteome</keyword>
<reference evidence="2" key="1">
    <citation type="journal article" date="2019" name="Int. J. Syst. Evol. Microbiol.">
        <title>The Global Catalogue of Microorganisms (GCM) 10K type strain sequencing project: providing services to taxonomists for standard genome sequencing and annotation.</title>
        <authorList>
            <consortium name="The Broad Institute Genomics Platform"/>
            <consortium name="The Broad Institute Genome Sequencing Center for Infectious Disease"/>
            <person name="Wu L."/>
            <person name="Ma J."/>
        </authorList>
    </citation>
    <scope>NUCLEOTIDE SEQUENCE [LARGE SCALE GENOMIC DNA]</scope>
    <source>
        <strain evidence="2">CCUG 54939</strain>
    </source>
</reference>
<dbReference type="RefSeq" id="WP_377153240.1">
    <property type="nucleotide sequence ID" value="NZ_JBHSAF010000014.1"/>
</dbReference>
<organism evidence="1 2">
    <name type="scientific">Pseudaeromonas sharmana</name>
    <dbReference type="NCBI Taxonomy" id="328412"/>
    <lineage>
        <taxon>Bacteria</taxon>
        <taxon>Pseudomonadati</taxon>
        <taxon>Pseudomonadota</taxon>
        <taxon>Gammaproteobacteria</taxon>
        <taxon>Aeromonadales</taxon>
        <taxon>Aeromonadaceae</taxon>
        <taxon>Pseudaeromonas</taxon>
    </lineage>
</organism>
<dbReference type="InterPro" id="IPR013468">
    <property type="entry name" value="CHP02647"/>
</dbReference>
<evidence type="ECO:0000313" key="2">
    <source>
        <dbReference type="Proteomes" id="UP001595692"/>
    </source>
</evidence>
<dbReference type="Pfam" id="PF18918">
    <property type="entry name" value="DUF5669"/>
    <property type="match status" value="1"/>
</dbReference>
<dbReference type="Proteomes" id="UP001595692">
    <property type="component" value="Unassembled WGS sequence"/>
</dbReference>
<gene>
    <name evidence="1" type="ORF">ACFOSS_13140</name>
</gene>
<dbReference type="NCBIfam" id="TIGR02647">
    <property type="entry name" value="DNA"/>
    <property type="match status" value="1"/>
</dbReference>
<evidence type="ECO:0000313" key="1">
    <source>
        <dbReference type="EMBL" id="MFC3914404.1"/>
    </source>
</evidence>